<dbReference type="Proteomes" id="UP000095283">
    <property type="component" value="Unplaced"/>
</dbReference>
<keyword evidence="1" id="KW-1133">Transmembrane helix</keyword>
<reference evidence="3" key="1">
    <citation type="submission" date="2016-11" db="UniProtKB">
        <authorList>
            <consortium name="WormBaseParasite"/>
        </authorList>
    </citation>
    <scope>IDENTIFICATION</scope>
</reference>
<proteinExistence type="predicted"/>
<keyword evidence="2" id="KW-1185">Reference proteome</keyword>
<name>A0A1I7X5A1_HETBA</name>
<feature type="transmembrane region" description="Helical" evidence="1">
    <location>
        <begin position="44"/>
        <end position="65"/>
    </location>
</feature>
<feature type="transmembrane region" description="Helical" evidence="1">
    <location>
        <begin position="128"/>
        <end position="152"/>
    </location>
</feature>
<evidence type="ECO:0000313" key="3">
    <source>
        <dbReference type="WBParaSite" id="Hba_12592"/>
    </source>
</evidence>
<organism evidence="2 3">
    <name type="scientific">Heterorhabditis bacteriophora</name>
    <name type="common">Entomopathogenic nematode worm</name>
    <dbReference type="NCBI Taxonomy" id="37862"/>
    <lineage>
        <taxon>Eukaryota</taxon>
        <taxon>Metazoa</taxon>
        <taxon>Ecdysozoa</taxon>
        <taxon>Nematoda</taxon>
        <taxon>Chromadorea</taxon>
        <taxon>Rhabditida</taxon>
        <taxon>Rhabditina</taxon>
        <taxon>Rhabditomorpha</taxon>
        <taxon>Strongyloidea</taxon>
        <taxon>Heterorhabditidae</taxon>
        <taxon>Heterorhabditis</taxon>
    </lineage>
</organism>
<sequence length="269" mass="31244">MLKRLQTNMVGIRCLQSKQLVYSEYGDPNVHLADSPPNGHVISISYCMSNMLMITYLPIVIYILVFHLRSSVIVVMLSKVLLNTLYIIILCIKTINIEYRSSKHLFLATIVIAIINIKINSYCKRKSYQIFLAKILNFLNYPISMADVILSYDYLLTSDRKRNVASDLITRNDPVRSFVLYIKSYAWYICNFFKFATIYHLNPLRTVYCNAETALAARGKLISADLWYYIDVLSHKYLTVVNKYSYIFPPLFINILDLDCFKKVVKFEG</sequence>
<keyword evidence="1" id="KW-0812">Transmembrane</keyword>
<evidence type="ECO:0000256" key="1">
    <source>
        <dbReference type="SAM" id="Phobius"/>
    </source>
</evidence>
<feature type="transmembrane region" description="Helical" evidence="1">
    <location>
        <begin position="104"/>
        <end position="122"/>
    </location>
</feature>
<dbReference type="AlphaFoldDB" id="A0A1I7X5A1"/>
<feature type="transmembrane region" description="Helical" evidence="1">
    <location>
        <begin position="71"/>
        <end position="92"/>
    </location>
</feature>
<protein>
    <submittedName>
        <fullName evidence="3">G_PROTEIN_RECEP_F1_2 domain-containing protein</fullName>
    </submittedName>
</protein>
<accession>A0A1I7X5A1</accession>
<keyword evidence="1" id="KW-0472">Membrane</keyword>
<dbReference type="WBParaSite" id="Hba_12592">
    <property type="protein sequence ID" value="Hba_12592"/>
    <property type="gene ID" value="Hba_12592"/>
</dbReference>
<evidence type="ECO:0000313" key="2">
    <source>
        <dbReference type="Proteomes" id="UP000095283"/>
    </source>
</evidence>